<dbReference type="PANTHER" id="PTHR30250">
    <property type="entry name" value="PST FAMILY PREDICTED COLANIC ACID TRANSPORTER"/>
    <property type="match status" value="1"/>
</dbReference>
<comment type="caution">
    <text evidence="7">The sequence shown here is derived from an EMBL/GenBank/DDBJ whole genome shotgun (WGS) entry which is preliminary data.</text>
</comment>
<keyword evidence="5 6" id="KW-0472">Membrane</keyword>
<dbReference type="AlphaFoldDB" id="A0A9D2U6Q7"/>
<accession>A0A9D2U6Q7</accession>
<keyword evidence="4 6" id="KW-1133">Transmembrane helix</keyword>
<feature type="transmembrane region" description="Helical" evidence="6">
    <location>
        <begin position="12"/>
        <end position="31"/>
    </location>
</feature>
<dbReference type="CDD" id="cd13124">
    <property type="entry name" value="MATE_SpoVB_like"/>
    <property type="match status" value="1"/>
</dbReference>
<feature type="transmembrane region" description="Helical" evidence="6">
    <location>
        <begin position="43"/>
        <end position="65"/>
    </location>
</feature>
<keyword evidence="2" id="KW-1003">Cell membrane</keyword>
<feature type="transmembrane region" description="Helical" evidence="6">
    <location>
        <begin position="187"/>
        <end position="207"/>
    </location>
</feature>
<feature type="transmembrane region" description="Helical" evidence="6">
    <location>
        <begin position="361"/>
        <end position="382"/>
    </location>
</feature>
<evidence type="ECO:0000256" key="4">
    <source>
        <dbReference type="ARBA" id="ARBA00022989"/>
    </source>
</evidence>
<feature type="transmembrane region" description="Helical" evidence="6">
    <location>
        <begin position="394"/>
        <end position="414"/>
    </location>
</feature>
<dbReference type="Pfam" id="PF01943">
    <property type="entry name" value="Polysacc_synt"/>
    <property type="match status" value="1"/>
</dbReference>
<evidence type="ECO:0000313" key="7">
    <source>
        <dbReference type="EMBL" id="HJD43261.1"/>
    </source>
</evidence>
<proteinExistence type="predicted"/>
<reference evidence="7" key="2">
    <citation type="submission" date="2021-04" db="EMBL/GenBank/DDBJ databases">
        <authorList>
            <person name="Gilroy R."/>
        </authorList>
    </citation>
    <scope>NUCLEOTIDE SEQUENCE</scope>
    <source>
        <strain evidence="7">ChiBcec15-3976</strain>
    </source>
</reference>
<protein>
    <submittedName>
        <fullName evidence="7">Polysaccharide biosynthesis protein</fullName>
    </submittedName>
</protein>
<evidence type="ECO:0000256" key="1">
    <source>
        <dbReference type="ARBA" id="ARBA00004651"/>
    </source>
</evidence>
<name>A0A9D2U6Q7_9FIRM</name>
<dbReference type="PANTHER" id="PTHR30250:SF24">
    <property type="entry name" value="STAGE V SPORULATION PROTEIN B"/>
    <property type="match status" value="1"/>
</dbReference>
<evidence type="ECO:0000313" key="8">
    <source>
        <dbReference type="Proteomes" id="UP000823909"/>
    </source>
</evidence>
<dbReference type="InterPro" id="IPR002797">
    <property type="entry name" value="Polysacc_synth"/>
</dbReference>
<gene>
    <name evidence="7" type="ORF">H9910_09750</name>
</gene>
<reference evidence="7" key="1">
    <citation type="journal article" date="2021" name="PeerJ">
        <title>Extensive microbial diversity within the chicken gut microbiome revealed by metagenomics and culture.</title>
        <authorList>
            <person name="Gilroy R."/>
            <person name="Ravi A."/>
            <person name="Getino M."/>
            <person name="Pursley I."/>
            <person name="Horton D.L."/>
            <person name="Alikhan N.F."/>
            <person name="Baker D."/>
            <person name="Gharbi K."/>
            <person name="Hall N."/>
            <person name="Watson M."/>
            <person name="Adriaenssens E.M."/>
            <person name="Foster-Nyarko E."/>
            <person name="Jarju S."/>
            <person name="Secka A."/>
            <person name="Antonio M."/>
            <person name="Oren A."/>
            <person name="Chaudhuri R.R."/>
            <person name="La Ragione R."/>
            <person name="Hildebrand F."/>
            <person name="Pallen M.J."/>
        </authorList>
    </citation>
    <scope>NUCLEOTIDE SEQUENCE</scope>
    <source>
        <strain evidence="7">ChiBcec15-3976</strain>
    </source>
</reference>
<evidence type="ECO:0000256" key="2">
    <source>
        <dbReference type="ARBA" id="ARBA00022475"/>
    </source>
</evidence>
<dbReference type="GO" id="GO:0005886">
    <property type="term" value="C:plasma membrane"/>
    <property type="evidence" value="ECO:0007669"/>
    <property type="project" value="UniProtKB-SubCell"/>
</dbReference>
<evidence type="ECO:0000256" key="5">
    <source>
        <dbReference type="ARBA" id="ARBA00023136"/>
    </source>
</evidence>
<feature type="transmembrane region" description="Helical" evidence="6">
    <location>
        <begin position="85"/>
        <end position="104"/>
    </location>
</feature>
<dbReference type="EMBL" id="DWUU01000059">
    <property type="protein sequence ID" value="HJD43261.1"/>
    <property type="molecule type" value="Genomic_DNA"/>
</dbReference>
<dbReference type="InterPro" id="IPR024923">
    <property type="entry name" value="PG_synth_SpoVB"/>
</dbReference>
<feature type="transmembrane region" description="Helical" evidence="6">
    <location>
        <begin position="420"/>
        <end position="441"/>
    </location>
</feature>
<organism evidence="7 8">
    <name type="scientific">Candidatus Mediterraneibacter quadrami</name>
    <dbReference type="NCBI Taxonomy" id="2838684"/>
    <lineage>
        <taxon>Bacteria</taxon>
        <taxon>Bacillati</taxon>
        <taxon>Bacillota</taxon>
        <taxon>Clostridia</taxon>
        <taxon>Lachnospirales</taxon>
        <taxon>Lachnospiraceae</taxon>
        <taxon>Mediterraneibacter</taxon>
    </lineage>
</organism>
<comment type="subcellular location">
    <subcellularLocation>
        <location evidence="1">Cell membrane</location>
        <topology evidence="1">Multi-pass membrane protein</topology>
    </subcellularLocation>
</comment>
<dbReference type="InterPro" id="IPR050833">
    <property type="entry name" value="Poly_Biosynth_Transport"/>
</dbReference>
<sequence length="455" mass="48378">MSAKHKLFRNAALLTAAGFTSRIFGFLFRIFLSRSFGEESVGLYQMIFPLYVLCLSISTAGLQTAVSRITAEKTALGQNEEAERVLKAALCLAVGVSFIEILVIQNLAEFISVSFTGDARCLDLILIISYALPFAAVHSCICGRSLGLGDAKLPAAGQLTEQAVRILTTVLLWLSLRASGLTPSIRLAAAGVVTGELAAALYSILVLRRMSPVFCSPPAGRRRARGTFPRIRSSLRELLAFSVPLTANRTALTLLQSIEAASIPSCLIRYGMSAPEAVSMYGVLTGMALPCILFPSALTGSVGTVLLPAVSAASTSGNRQSLFRLLRRAVGSCFALGLACCLFFLIFGHMIGLVLFGSEDAGRFIITLAWICPFLYVNSSLLSAINGYGRTGSVFLISLAGLLIRITGVFLAVPRFGIRAYLWALLGAQLCTSVLASAVLIRLSGKITPSSETGR</sequence>
<feature type="transmembrane region" description="Helical" evidence="6">
    <location>
        <begin position="124"/>
        <end position="142"/>
    </location>
</feature>
<keyword evidence="3 6" id="KW-0812">Transmembrane</keyword>
<evidence type="ECO:0000256" key="3">
    <source>
        <dbReference type="ARBA" id="ARBA00022692"/>
    </source>
</evidence>
<dbReference type="Proteomes" id="UP000823909">
    <property type="component" value="Unassembled WGS sequence"/>
</dbReference>
<dbReference type="PIRSF" id="PIRSF038958">
    <property type="entry name" value="PG_synth_SpoVB"/>
    <property type="match status" value="1"/>
</dbReference>
<feature type="transmembrane region" description="Helical" evidence="6">
    <location>
        <begin position="329"/>
        <end position="355"/>
    </location>
</feature>
<evidence type="ECO:0000256" key="6">
    <source>
        <dbReference type="SAM" id="Phobius"/>
    </source>
</evidence>